<keyword evidence="5" id="KW-0234">DNA repair</keyword>
<evidence type="ECO:0000256" key="3">
    <source>
        <dbReference type="ARBA" id="ARBA00022705"/>
    </source>
</evidence>
<dbReference type="SUPFAM" id="SSF50249">
    <property type="entry name" value="Nucleic acid-binding proteins"/>
    <property type="match status" value="1"/>
</dbReference>
<reference evidence="10 11" key="1">
    <citation type="submission" date="2023-08" db="EMBL/GenBank/DDBJ databases">
        <title>Functional and genomic diversity of the sorghum phyllosphere microbiome.</title>
        <authorList>
            <person name="Shade A."/>
        </authorList>
    </citation>
    <scope>NUCLEOTIDE SEQUENCE [LARGE SCALE GENOMIC DNA]</scope>
    <source>
        <strain evidence="10 11">SORGH_AS_0335</strain>
    </source>
</reference>
<dbReference type="SUPFAM" id="SSF56091">
    <property type="entry name" value="DNA ligase/mRNA capping enzyme, catalytic domain"/>
    <property type="match status" value="1"/>
</dbReference>
<dbReference type="EC" id="6.5.1.1" evidence="10"/>
<keyword evidence="3" id="KW-0235">DNA replication</keyword>
<dbReference type="CDD" id="cd08041">
    <property type="entry name" value="OBF_kDNA_ligase_like"/>
    <property type="match status" value="1"/>
</dbReference>
<sequence length="296" mass="32537">MQRRTLLIQAACAVLASGPASAQPGVSPAAAPAPPPAVWLANVYRPGVPLADYWVSEKYDGVRGFWNGRELRTRGGEAIQAPAWFTQGWPGIPLDGELWAGRNRFGHAQSTARQQQPDDAAWRQMRFMVFDLPGHGGTFDERLPALQATAQRIGQPWVQAVEQRRVATDAELQALLRRTVRAGGEGLMLHRGSAPYRSGRSDDLLKVKTHDDAEARVIDHLPGQGRHAGQMGALLVETPQGQRFRLGTGFSDADRRNPPPVGAWVTYRYRGVHEGSGLPRFASYLRVREDMPPSGR</sequence>
<name>A0ABU1IDF6_9BURK</name>
<dbReference type="EC" id="6.5.1.7" evidence="10"/>
<keyword evidence="2 10" id="KW-0436">Ligase</keyword>
<dbReference type="Gene3D" id="3.30.1490.70">
    <property type="match status" value="1"/>
</dbReference>
<dbReference type="GO" id="GO:0003910">
    <property type="term" value="F:DNA ligase (ATP) activity"/>
    <property type="evidence" value="ECO:0007669"/>
    <property type="project" value="UniProtKB-EC"/>
</dbReference>
<gene>
    <name evidence="10" type="ORF">QE399_002943</name>
</gene>
<dbReference type="InterPro" id="IPR050326">
    <property type="entry name" value="NAD_dep_DNA_ligaseB"/>
</dbReference>
<evidence type="ECO:0000313" key="11">
    <source>
        <dbReference type="Proteomes" id="UP001267710"/>
    </source>
</evidence>
<evidence type="ECO:0000256" key="4">
    <source>
        <dbReference type="ARBA" id="ARBA00022763"/>
    </source>
</evidence>
<dbReference type="PANTHER" id="PTHR47810:SF1">
    <property type="entry name" value="DNA LIGASE B"/>
    <property type="match status" value="1"/>
</dbReference>
<evidence type="ECO:0000256" key="7">
    <source>
        <dbReference type="SAM" id="SignalP"/>
    </source>
</evidence>
<feature type="signal peptide" evidence="7">
    <location>
        <begin position="1"/>
        <end position="22"/>
    </location>
</feature>
<feature type="domain" description="DNA ligase OB-like" evidence="9">
    <location>
        <begin position="222"/>
        <end position="288"/>
    </location>
</feature>
<dbReference type="Gene3D" id="3.30.470.30">
    <property type="entry name" value="DNA ligase/mRNA capping enzyme"/>
    <property type="match status" value="1"/>
</dbReference>
<dbReference type="EMBL" id="JAVIZX010000001">
    <property type="protein sequence ID" value="MDR6215254.1"/>
    <property type="molecule type" value="Genomic_DNA"/>
</dbReference>
<feature type="chain" id="PRO_5045763343" evidence="7">
    <location>
        <begin position="23"/>
        <end position="296"/>
    </location>
</feature>
<keyword evidence="7" id="KW-0732">Signal</keyword>
<organism evidence="10 11">
    <name type="scientific">Paracidovorax wautersii</name>
    <dbReference type="NCBI Taxonomy" id="1177982"/>
    <lineage>
        <taxon>Bacteria</taxon>
        <taxon>Pseudomonadati</taxon>
        <taxon>Pseudomonadota</taxon>
        <taxon>Betaproteobacteria</taxon>
        <taxon>Burkholderiales</taxon>
        <taxon>Comamonadaceae</taxon>
        <taxon>Paracidovorax</taxon>
    </lineage>
</organism>
<dbReference type="InterPro" id="IPR012310">
    <property type="entry name" value="DNA_ligase_ATP-dep_cent"/>
</dbReference>
<evidence type="ECO:0000313" key="10">
    <source>
        <dbReference type="EMBL" id="MDR6215254.1"/>
    </source>
</evidence>
<dbReference type="Pfam" id="PF01068">
    <property type="entry name" value="DNA_ligase_A_M"/>
    <property type="match status" value="1"/>
</dbReference>
<evidence type="ECO:0000256" key="5">
    <source>
        <dbReference type="ARBA" id="ARBA00023204"/>
    </source>
</evidence>
<proteinExistence type="predicted"/>
<dbReference type="InterPro" id="IPR012340">
    <property type="entry name" value="NA-bd_OB-fold"/>
</dbReference>
<dbReference type="RefSeq" id="WP_309829718.1">
    <property type="nucleotide sequence ID" value="NZ_JAVIZX010000001.1"/>
</dbReference>
<keyword evidence="11" id="KW-1185">Reference proteome</keyword>
<keyword evidence="4" id="KW-0227">DNA damage</keyword>
<protein>
    <submittedName>
        <fullName evidence="10">DNA ligase-1</fullName>
        <ecNumber evidence="10">6.5.1.1</ecNumber>
        <ecNumber evidence="10">6.5.1.6</ecNumber>
        <ecNumber evidence="10">6.5.1.7</ecNumber>
    </submittedName>
</protein>
<dbReference type="Proteomes" id="UP001267710">
    <property type="component" value="Unassembled WGS sequence"/>
</dbReference>
<comment type="caution">
    <text evidence="10">The sequence shown here is derived from an EMBL/GenBank/DDBJ whole genome shotgun (WGS) entry which is preliminary data.</text>
</comment>
<dbReference type="Gene3D" id="2.40.50.140">
    <property type="entry name" value="Nucleic acid-binding proteins"/>
    <property type="match status" value="1"/>
</dbReference>
<accession>A0ABU1IDF6</accession>
<dbReference type="EC" id="6.5.1.6" evidence="10"/>
<comment type="cofactor">
    <cofactor evidence="1">
        <name>a divalent metal cation</name>
        <dbReference type="ChEBI" id="CHEBI:60240"/>
    </cofactor>
</comment>
<comment type="catalytic activity">
    <reaction evidence="6">
        <text>ATP + (deoxyribonucleotide)n-3'-hydroxyl + 5'-phospho-(deoxyribonucleotide)m = (deoxyribonucleotide)n+m + AMP + diphosphate.</text>
        <dbReference type="EC" id="6.5.1.1"/>
    </reaction>
</comment>
<dbReference type="NCBIfam" id="NF006592">
    <property type="entry name" value="PRK09125.1"/>
    <property type="match status" value="1"/>
</dbReference>
<dbReference type="Pfam" id="PF14743">
    <property type="entry name" value="DNA_ligase_OB_2"/>
    <property type="match status" value="1"/>
</dbReference>
<evidence type="ECO:0000256" key="1">
    <source>
        <dbReference type="ARBA" id="ARBA00001968"/>
    </source>
</evidence>
<evidence type="ECO:0000256" key="6">
    <source>
        <dbReference type="ARBA" id="ARBA00034003"/>
    </source>
</evidence>
<evidence type="ECO:0000259" key="9">
    <source>
        <dbReference type="Pfam" id="PF14743"/>
    </source>
</evidence>
<evidence type="ECO:0000259" key="8">
    <source>
        <dbReference type="Pfam" id="PF01068"/>
    </source>
</evidence>
<dbReference type="InterPro" id="IPR029319">
    <property type="entry name" value="DNA_ligase_OB"/>
</dbReference>
<dbReference type="CDD" id="cd07896">
    <property type="entry name" value="Adenylation_kDNA_ligase_like"/>
    <property type="match status" value="1"/>
</dbReference>
<evidence type="ECO:0000256" key="2">
    <source>
        <dbReference type="ARBA" id="ARBA00022598"/>
    </source>
</evidence>
<feature type="domain" description="ATP-dependent DNA ligase family profile" evidence="8">
    <location>
        <begin position="91"/>
        <end position="208"/>
    </location>
</feature>
<dbReference type="PANTHER" id="PTHR47810">
    <property type="entry name" value="DNA LIGASE"/>
    <property type="match status" value="1"/>
</dbReference>